<evidence type="ECO:0000256" key="1">
    <source>
        <dbReference type="ARBA" id="ARBA00000439"/>
    </source>
</evidence>
<evidence type="ECO:0000256" key="9">
    <source>
        <dbReference type="SAM" id="MobiDB-lite"/>
    </source>
</evidence>
<dbReference type="EC" id="2.4.1.25" evidence="3"/>
<evidence type="ECO:0000256" key="8">
    <source>
        <dbReference type="ARBA" id="ARBA00031501"/>
    </source>
</evidence>
<evidence type="ECO:0000313" key="10">
    <source>
        <dbReference type="EMBL" id="RRT57039.1"/>
    </source>
</evidence>
<name>A0A426YZ59_ENSVE</name>
<dbReference type="Pfam" id="PF02446">
    <property type="entry name" value="Glyco_hydro_77"/>
    <property type="match status" value="1"/>
</dbReference>
<dbReference type="GO" id="GO:0004134">
    <property type="term" value="F:4-alpha-glucanotransferase activity"/>
    <property type="evidence" value="ECO:0007669"/>
    <property type="project" value="UniProtKB-EC"/>
</dbReference>
<evidence type="ECO:0000256" key="5">
    <source>
        <dbReference type="ARBA" id="ARBA00022679"/>
    </source>
</evidence>
<comment type="catalytic activity">
    <reaction evidence="1">
        <text>Transfers a segment of a (1-&gt;4)-alpha-D-glucan to a new position in an acceptor, which may be glucose or a (1-&gt;4)-alpha-D-glucan.</text>
        <dbReference type="EC" id="2.4.1.25"/>
    </reaction>
</comment>
<evidence type="ECO:0000256" key="7">
    <source>
        <dbReference type="ARBA" id="ARBA00031423"/>
    </source>
</evidence>
<dbReference type="PANTHER" id="PTHR32438:SF5">
    <property type="entry name" value="4-ALPHA-GLUCANOTRANSFERASE DPE1, CHLOROPLASTIC_AMYLOPLASTIC"/>
    <property type="match status" value="1"/>
</dbReference>
<keyword evidence="4" id="KW-0328">Glycosyltransferase</keyword>
<dbReference type="InterPro" id="IPR017853">
    <property type="entry name" value="GH"/>
</dbReference>
<evidence type="ECO:0000256" key="3">
    <source>
        <dbReference type="ARBA" id="ARBA00012560"/>
    </source>
</evidence>
<evidence type="ECO:0000256" key="6">
    <source>
        <dbReference type="ARBA" id="ARBA00023277"/>
    </source>
</evidence>
<gene>
    <name evidence="10" type="ORF">B296_00004183</name>
</gene>
<comment type="caution">
    <text evidence="10">The sequence shown here is derived from an EMBL/GenBank/DDBJ whole genome shotgun (WGS) entry which is preliminary data.</text>
</comment>
<dbReference type="PANTHER" id="PTHR32438">
    <property type="entry name" value="4-ALPHA-GLUCANOTRANSFERASE DPE1, CHLOROPLASTIC/AMYLOPLASTIC"/>
    <property type="match status" value="1"/>
</dbReference>
<reference evidence="10 11" key="1">
    <citation type="journal article" date="2014" name="Agronomy (Basel)">
        <title>A Draft Genome Sequence for Ensete ventricosum, the Drought-Tolerant Tree Against Hunger.</title>
        <authorList>
            <person name="Harrison J."/>
            <person name="Moore K.A."/>
            <person name="Paszkiewicz K."/>
            <person name="Jones T."/>
            <person name="Grant M."/>
            <person name="Ambacheew D."/>
            <person name="Muzemil S."/>
            <person name="Studholme D.J."/>
        </authorList>
    </citation>
    <scope>NUCLEOTIDE SEQUENCE [LARGE SCALE GENOMIC DNA]</scope>
</reference>
<organism evidence="10 11">
    <name type="scientific">Ensete ventricosum</name>
    <name type="common">Abyssinian banana</name>
    <name type="synonym">Musa ensete</name>
    <dbReference type="NCBI Taxonomy" id="4639"/>
    <lineage>
        <taxon>Eukaryota</taxon>
        <taxon>Viridiplantae</taxon>
        <taxon>Streptophyta</taxon>
        <taxon>Embryophyta</taxon>
        <taxon>Tracheophyta</taxon>
        <taxon>Spermatophyta</taxon>
        <taxon>Magnoliopsida</taxon>
        <taxon>Liliopsida</taxon>
        <taxon>Zingiberales</taxon>
        <taxon>Musaceae</taxon>
        <taxon>Ensete</taxon>
    </lineage>
</organism>
<dbReference type="EMBL" id="AMZH03009354">
    <property type="protein sequence ID" value="RRT57039.1"/>
    <property type="molecule type" value="Genomic_DNA"/>
</dbReference>
<evidence type="ECO:0000256" key="4">
    <source>
        <dbReference type="ARBA" id="ARBA00022676"/>
    </source>
</evidence>
<evidence type="ECO:0000256" key="2">
    <source>
        <dbReference type="ARBA" id="ARBA00005684"/>
    </source>
</evidence>
<sequence>MRWVRITRHDVTSLAFYITRLAAPLPPQSPMALSQFACAVPPGVLAAFGTPRRTAALSLPAPSAQRSRCRIIRRSHGRRPMASATAVENPVRTGEDLPEDYESRFPSVDPRRRRRAGVLLHPTSLPGPHGIGDLGDEAIRFLDWLHSAGASVWQVRDPSLHRRIPFLDLLLCESRRFFYDVAVVEGVGTWNDRLPNSGS</sequence>
<dbReference type="Proteomes" id="UP000287651">
    <property type="component" value="Unassembled WGS sequence"/>
</dbReference>
<comment type="similarity">
    <text evidence="2">Belongs to the disproportionating enzyme family.</text>
</comment>
<keyword evidence="5" id="KW-0808">Transferase</keyword>
<dbReference type="SUPFAM" id="SSF51445">
    <property type="entry name" value="(Trans)glycosidases"/>
    <property type="match status" value="1"/>
</dbReference>
<proteinExistence type="inferred from homology"/>
<dbReference type="GO" id="GO:0005975">
    <property type="term" value="P:carbohydrate metabolic process"/>
    <property type="evidence" value="ECO:0007669"/>
    <property type="project" value="InterPro"/>
</dbReference>
<protein>
    <recommendedName>
        <fullName evidence="3">4-alpha-glucanotransferase</fullName>
        <ecNumber evidence="3">2.4.1.25</ecNumber>
    </recommendedName>
    <alternativeName>
        <fullName evidence="7">Amylomaltase</fullName>
    </alternativeName>
    <alternativeName>
        <fullName evidence="8">Disproportionating enzyme</fullName>
    </alternativeName>
</protein>
<dbReference type="Gene3D" id="3.20.20.80">
    <property type="entry name" value="Glycosidases"/>
    <property type="match status" value="1"/>
</dbReference>
<feature type="region of interest" description="Disordered" evidence="9">
    <location>
        <begin position="82"/>
        <end position="107"/>
    </location>
</feature>
<dbReference type="InterPro" id="IPR003385">
    <property type="entry name" value="Glyco_hydro_77"/>
</dbReference>
<evidence type="ECO:0000313" key="11">
    <source>
        <dbReference type="Proteomes" id="UP000287651"/>
    </source>
</evidence>
<keyword evidence="6" id="KW-0119">Carbohydrate metabolism</keyword>
<accession>A0A426YZ59</accession>
<dbReference type="AlphaFoldDB" id="A0A426YZ59"/>